<dbReference type="EMBL" id="JAEPQZ010000006">
    <property type="protein sequence ID" value="KAG2180216.1"/>
    <property type="molecule type" value="Genomic_DNA"/>
</dbReference>
<dbReference type="OrthoDB" id="5393235at2759"/>
<feature type="compositionally biased region" description="Basic residues" evidence="1">
    <location>
        <begin position="175"/>
        <end position="184"/>
    </location>
</feature>
<proteinExistence type="predicted"/>
<organism evidence="2 3">
    <name type="scientific">Mortierella isabellina</name>
    <name type="common">Filamentous fungus</name>
    <name type="synonym">Umbelopsis isabellina</name>
    <dbReference type="NCBI Taxonomy" id="91625"/>
    <lineage>
        <taxon>Eukaryota</taxon>
        <taxon>Fungi</taxon>
        <taxon>Fungi incertae sedis</taxon>
        <taxon>Mucoromycota</taxon>
        <taxon>Mucoromycotina</taxon>
        <taxon>Umbelopsidomycetes</taxon>
        <taxon>Umbelopsidales</taxon>
        <taxon>Umbelopsidaceae</taxon>
        <taxon>Umbelopsis</taxon>
    </lineage>
</organism>
<comment type="caution">
    <text evidence="2">The sequence shown here is derived from an EMBL/GenBank/DDBJ whole genome shotgun (WGS) entry which is preliminary data.</text>
</comment>
<keyword evidence="3" id="KW-1185">Reference proteome</keyword>
<feature type="non-terminal residue" evidence="2">
    <location>
        <position position="1"/>
    </location>
</feature>
<feature type="compositionally biased region" description="Polar residues" evidence="1">
    <location>
        <begin position="141"/>
        <end position="154"/>
    </location>
</feature>
<protein>
    <submittedName>
        <fullName evidence="2">Uncharacterized protein</fullName>
    </submittedName>
</protein>
<accession>A0A8H7UC66</accession>
<evidence type="ECO:0000313" key="3">
    <source>
        <dbReference type="Proteomes" id="UP000654370"/>
    </source>
</evidence>
<gene>
    <name evidence="2" type="ORF">INT43_004005</name>
</gene>
<evidence type="ECO:0000256" key="1">
    <source>
        <dbReference type="SAM" id="MobiDB-lite"/>
    </source>
</evidence>
<feature type="compositionally biased region" description="Polar residues" evidence="1">
    <location>
        <begin position="69"/>
        <end position="81"/>
    </location>
</feature>
<evidence type="ECO:0000313" key="2">
    <source>
        <dbReference type="EMBL" id="KAG2180216.1"/>
    </source>
</evidence>
<reference evidence="2" key="1">
    <citation type="submission" date="2020-12" db="EMBL/GenBank/DDBJ databases">
        <title>Metabolic potential, ecology and presence of endohyphal bacteria is reflected in genomic diversity of Mucoromycotina.</title>
        <authorList>
            <person name="Muszewska A."/>
            <person name="Okrasinska A."/>
            <person name="Steczkiewicz K."/>
            <person name="Drgas O."/>
            <person name="Orlowska M."/>
            <person name="Perlinska-Lenart U."/>
            <person name="Aleksandrzak-Piekarczyk T."/>
            <person name="Szatraj K."/>
            <person name="Zielenkiewicz U."/>
            <person name="Pilsyk S."/>
            <person name="Malc E."/>
            <person name="Mieczkowski P."/>
            <person name="Kruszewska J.S."/>
            <person name="Biernat P."/>
            <person name="Pawlowska J."/>
        </authorList>
    </citation>
    <scope>NUCLEOTIDE SEQUENCE</scope>
    <source>
        <strain evidence="2">WA0000067209</strain>
    </source>
</reference>
<feature type="region of interest" description="Disordered" evidence="1">
    <location>
        <begin position="35"/>
        <end position="193"/>
    </location>
</feature>
<sequence length="193" mass="20737">MASKTKKKVDTESNEVLQTQIDLSVNIARDLVNSWLPPGGSDSEDDDAEVASYTKGRPGRIGLGASFLSHAQATRHNQPSTIAGPVSAAESKFRNKILNQNAAATRKRRLDEMAQAEQRPAEESDNEEESKTAIVAVRKAGSNSAQPTSATPSSKPKKIANGDFLSMYLTEREGKKKKKKKKKGNSGGPEAAD</sequence>
<dbReference type="AlphaFoldDB" id="A0A8H7UC66"/>
<dbReference type="Proteomes" id="UP000654370">
    <property type="component" value="Unassembled WGS sequence"/>
</dbReference>
<name>A0A8H7UC66_MORIS</name>